<feature type="domain" description="YtkA-like" evidence="1">
    <location>
        <begin position="48"/>
        <end position="123"/>
    </location>
</feature>
<reference evidence="2 3" key="1">
    <citation type="submission" date="2019-12" db="EMBL/GenBank/DDBJ databases">
        <title>Nitratireductor arenosus sp. nov., Isolated from sea sand, Jeju island, South Korea.</title>
        <authorList>
            <person name="Kim W."/>
        </authorList>
    </citation>
    <scope>NUCLEOTIDE SEQUENCE [LARGE SCALE GENOMIC DNA]</scope>
    <source>
        <strain evidence="2 3">CAU 1489</strain>
    </source>
</reference>
<proteinExistence type="predicted"/>
<evidence type="ECO:0000313" key="3">
    <source>
        <dbReference type="Proteomes" id="UP000463224"/>
    </source>
</evidence>
<dbReference type="RefSeq" id="WP_156712312.1">
    <property type="nucleotide sequence ID" value="NZ_WPHG01000002.1"/>
</dbReference>
<dbReference type="InterPro" id="IPR032693">
    <property type="entry name" value="YtkA-like_dom"/>
</dbReference>
<dbReference type="AlphaFoldDB" id="A0A844QDK3"/>
<name>A0A844QDK3_9HYPH</name>
<sequence length="143" mass="15240">MSRFLVALVAAAVLALGVIYFYDPGGAGSETLDLARSKPSVNGLYIVAIAPEAEPVETGVLHGWVLTLTVPDGAPVEDAQIEVGGGMPDHGHGLPTSPEMTTYLGEGRYRIEGVRFNMGGWWVLDFTVRAGPGEDTVRFNIRL</sequence>
<dbReference type="Pfam" id="PF13115">
    <property type="entry name" value="YtkA"/>
    <property type="match status" value="1"/>
</dbReference>
<evidence type="ECO:0000313" key="2">
    <source>
        <dbReference type="EMBL" id="MVA97342.1"/>
    </source>
</evidence>
<evidence type="ECO:0000259" key="1">
    <source>
        <dbReference type="Pfam" id="PF13115"/>
    </source>
</evidence>
<keyword evidence="3" id="KW-1185">Reference proteome</keyword>
<accession>A0A844QDK3</accession>
<protein>
    <submittedName>
        <fullName evidence="2">Auxin-binding protein</fullName>
    </submittedName>
</protein>
<organism evidence="2 3">
    <name type="scientific">Nitratireductor arenosus</name>
    <dbReference type="NCBI Taxonomy" id="2682096"/>
    <lineage>
        <taxon>Bacteria</taxon>
        <taxon>Pseudomonadati</taxon>
        <taxon>Pseudomonadota</taxon>
        <taxon>Alphaproteobacteria</taxon>
        <taxon>Hyphomicrobiales</taxon>
        <taxon>Phyllobacteriaceae</taxon>
        <taxon>Nitratireductor</taxon>
    </lineage>
</organism>
<comment type="caution">
    <text evidence="2">The sequence shown here is derived from an EMBL/GenBank/DDBJ whole genome shotgun (WGS) entry which is preliminary data.</text>
</comment>
<dbReference type="Proteomes" id="UP000463224">
    <property type="component" value="Unassembled WGS sequence"/>
</dbReference>
<gene>
    <name evidence="2" type="ORF">GN330_08785</name>
</gene>
<dbReference type="EMBL" id="WPHG01000002">
    <property type="protein sequence ID" value="MVA97342.1"/>
    <property type="molecule type" value="Genomic_DNA"/>
</dbReference>